<dbReference type="GO" id="GO:0016787">
    <property type="term" value="F:hydrolase activity"/>
    <property type="evidence" value="ECO:0007669"/>
    <property type="project" value="UniProtKB-KW"/>
</dbReference>
<proteinExistence type="predicted"/>
<accession>A0A158I9P9</accession>
<dbReference type="EMBL" id="FCOL02000010">
    <property type="protein sequence ID" value="SAL52831.1"/>
    <property type="molecule type" value="Genomic_DNA"/>
</dbReference>
<dbReference type="GO" id="GO:0003677">
    <property type="term" value="F:DNA binding"/>
    <property type="evidence" value="ECO:0007669"/>
    <property type="project" value="InterPro"/>
</dbReference>
<name>A0A158I9P9_9BURK</name>
<dbReference type="EC" id="3.1.-.-" evidence="1"/>
<dbReference type="Gene3D" id="2.30.30.110">
    <property type="match status" value="1"/>
</dbReference>
<dbReference type="PANTHER" id="PTHR33988">
    <property type="entry name" value="ENDORIBONUCLEASE MAZF-RELATED"/>
    <property type="match status" value="1"/>
</dbReference>
<dbReference type="AlphaFoldDB" id="A0A158I9P9"/>
<comment type="caution">
    <text evidence="1">The sequence shown here is derived from an EMBL/GenBank/DDBJ whole genome shotgun (WGS) entry which is preliminary data.</text>
</comment>
<dbReference type="Pfam" id="PF02452">
    <property type="entry name" value="PemK_toxin"/>
    <property type="match status" value="1"/>
</dbReference>
<dbReference type="Proteomes" id="UP000054925">
    <property type="component" value="Unassembled WGS sequence"/>
</dbReference>
<evidence type="ECO:0000313" key="1">
    <source>
        <dbReference type="EMBL" id="SAL52831.1"/>
    </source>
</evidence>
<keyword evidence="2" id="KW-1185">Reference proteome</keyword>
<dbReference type="PANTHER" id="PTHR33988:SF3">
    <property type="entry name" value="ENDORIBONUCLEASE TOXIN CHPB-RELATED"/>
    <property type="match status" value="1"/>
</dbReference>
<organism evidence="1 2">
    <name type="scientific">Caballeronia terrestris</name>
    <dbReference type="NCBI Taxonomy" id="1226301"/>
    <lineage>
        <taxon>Bacteria</taxon>
        <taxon>Pseudomonadati</taxon>
        <taxon>Pseudomonadota</taxon>
        <taxon>Betaproteobacteria</taxon>
        <taxon>Burkholderiales</taxon>
        <taxon>Burkholderiaceae</taxon>
        <taxon>Caballeronia</taxon>
    </lineage>
</organism>
<dbReference type="SUPFAM" id="SSF50118">
    <property type="entry name" value="Cell growth inhibitor/plasmid maintenance toxic component"/>
    <property type="match status" value="1"/>
</dbReference>
<protein>
    <submittedName>
        <fullName evidence="1">mRNA interferase MazF</fullName>
        <ecNumber evidence="1">3.1.-.-</ecNumber>
    </submittedName>
</protein>
<dbReference type="GO" id="GO:0016075">
    <property type="term" value="P:rRNA catabolic process"/>
    <property type="evidence" value="ECO:0007669"/>
    <property type="project" value="TreeGrafter"/>
</dbReference>
<reference evidence="1" key="1">
    <citation type="submission" date="2016-01" db="EMBL/GenBank/DDBJ databases">
        <authorList>
            <person name="Peeters C."/>
        </authorList>
    </citation>
    <scope>NUCLEOTIDE SEQUENCE [LARGE SCALE GENOMIC DNA]</scope>
    <source>
        <strain evidence="1">LMG 22937</strain>
    </source>
</reference>
<evidence type="ECO:0000313" key="2">
    <source>
        <dbReference type="Proteomes" id="UP000054925"/>
    </source>
</evidence>
<dbReference type="GO" id="GO:0006402">
    <property type="term" value="P:mRNA catabolic process"/>
    <property type="evidence" value="ECO:0007669"/>
    <property type="project" value="TreeGrafter"/>
</dbReference>
<keyword evidence="1" id="KW-0378">Hydrolase</keyword>
<dbReference type="InterPro" id="IPR003477">
    <property type="entry name" value="PemK-like"/>
</dbReference>
<dbReference type="InterPro" id="IPR011067">
    <property type="entry name" value="Plasmid_toxin/cell-grow_inhib"/>
</dbReference>
<sequence length="97" mass="10548">MGQGNGNEQDGYRAVLVITDAEVNDSTGRVVGLPITSTVRGWETEIPLSSLARLGVALVDQIKSISFKARELKFDDEVATEEEFDAAKYAVKAFLDL</sequence>
<gene>
    <name evidence="1" type="primary">mazF_1</name>
    <name evidence="1" type="ORF">AWB67_02377</name>
</gene>
<dbReference type="GO" id="GO:0004521">
    <property type="term" value="F:RNA endonuclease activity"/>
    <property type="evidence" value="ECO:0007669"/>
    <property type="project" value="TreeGrafter"/>
</dbReference>